<dbReference type="EMBL" id="KP211853">
    <property type="protein sequence ID" value="ANV79847.1"/>
    <property type="molecule type" value="Genomic_DNA"/>
</dbReference>
<reference evidence="3" key="1">
    <citation type="submission" date="2014-11" db="EMBL/GenBank/DDBJ databases">
        <authorList>
            <person name="Zhu J."/>
            <person name="Qi W."/>
            <person name="Song R."/>
        </authorList>
    </citation>
    <scope>NUCLEOTIDE SEQUENCE</scope>
</reference>
<evidence type="ECO:0000256" key="1">
    <source>
        <dbReference type="SAM" id="MobiDB-lite"/>
    </source>
</evidence>
<evidence type="ECO:0000313" key="3">
    <source>
        <dbReference type="EMBL" id="ANV79847.1"/>
    </source>
</evidence>
<dbReference type="InterPro" id="IPR035986">
    <property type="entry name" value="PKD_dom_sf"/>
</dbReference>
<evidence type="ECO:0000256" key="2">
    <source>
        <dbReference type="SAM" id="Phobius"/>
    </source>
</evidence>
<reference evidence="3" key="2">
    <citation type="journal article" date="2015" name="ISME J.">
        <title>A new class of marine Euryarchaeota group II from the Mediterranean deep chlorophyll maximum.</title>
        <authorList>
            <person name="Martin-Cuadrado A.B."/>
            <person name="Garcia-Heredia I."/>
            <person name="Molto A.G."/>
            <person name="Lopez-Ubeda R."/>
            <person name="Kimes N."/>
            <person name="Lopez-Garcia P."/>
            <person name="Moreira D."/>
            <person name="Rodriguez-Valera F."/>
        </authorList>
    </citation>
    <scope>NUCLEOTIDE SEQUENCE</scope>
</reference>
<feature type="transmembrane region" description="Helical" evidence="2">
    <location>
        <begin position="864"/>
        <end position="884"/>
    </location>
</feature>
<keyword evidence="2" id="KW-0472">Membrane</keyword>
<feature type="region of interest" description="Disordered" evidence="1">
    <location>
        <begin position="33"/>
        <end position="55"/>
    </location>
</feature>
<dbReference type="InterPro" id="IPR013783">
    <property type="entry name" value="Ig-like_fold"/>
</dbReference>
<protein>
    <recommendedName>
        <fullName evidence="4">PKD domain-containing protein</fullName>
    </recommendedName>
</protein>
<evidence type="ECO:0008006" key="4">
    <source>
        <dbReference type="Google" id="ProtNLM"/>
    </source>
</evidence>
<dbReference type="Gene3D" id="2.60.40.10">
    <property type="entry name" value="Immunoglobulins"/>
    <property type="match status" value="1"/>
</dbReference>
<keyword evidence="2" id="KW-1133">Transmembrane helix</keyword>
<organism evidence="3">
    <name type="scientific">uncultured Poseidoniia archaeon</name>
    <dbReference type="NCBI Taxonomy" id="1697135"/>
    <lineage>
        <taxon>Archaea</taxon>
        <taxon>Methanobacteriati</taxon>
        <taxon>Thermoplasmatota</taxon>
        <taxon>Candidatus Poseidoniia</taxon>
        <taxon>environmental samples</taxon>
    </lineage>
</organism>
<name>A0A1B1TC35_9ARCH</name>
<dbReference type="AlphaFoldDB" id="A0A1B1TC35"/>
<accession>A0A1B1TC35</accession>
<sequence length="889" mass="98075">MVHRNNMVIMILLILVLSFSSPVIAKEDGKFNSSNGCSCHSSSSTSTTPTHNFPSSYTPSTSYSIQIGLTGGVSGTKGGFSLEVSQGTLSTGISIGSVQINSAANQATHTTSNYRSWGLYWESPSSGSGNVIFELAVLSANGNGGTSGDSWGTISPFTSLETSSQNTPPEASSLSFNTQNPTKISGLSINYTFFDADGDLEQGTEINWKINNISSPNVDNMTSIPNNLITKGDLWEVAVTPNDGIDFGEIISEGPVEIHNSPPSISEININPENPNDDDNLLLNYEYFDLDNDLEQEHEIHWYLDGVRQNEIDNMVNISSLMIRYGDTWQISITPYDGSDYGETVWSNLIIIGSSNTPPTINVDYSRYNIKTIDDIFLSFDFFDVDGDQIQNTEIMWYKNSLNMPNLDNLNIIPNSSTEKNEVWNFSIRVSDGLAWSDWFHSANIIVNNTPPVVISSMISSENITTADNISISWQQYDEDGDSEINSQIKWFLDGIWIPDFDNLITIPSSFTTRNQIWNFQITPNDGEDFGEIFMSTPILIENAAPIESIIFLESGYLGLISPMEEIIFEDTNEIFSIENLTLVIGYKDVDDDQISFKISWSRNGFHVPELDNQSHIPKNLLSPGQSWSVSVLASDPFGLSSLVSKSVIISNMPPEAIMNDISESLIPGSMTLFNASSSVDMDGTINSWIWTINNKEIYGMSFEIFLDSGQHDIKLTVIDNLGLSHTIQSIINVDTIYTVDNLIINLDGANINLEWSWNGPSTDFNIYRSTSPINSVIGLSPLDEYPEWGDPIPTPLTPIAFTSDKSWSEEAPVAAKVYYAVTTFSDGKEVVWISADNNMISIDASSAANSTYLNKSDNSSISIISSILLMFIGISSIGINLFLRRNRK</sequence>
<dbReference type="NCBIfam" id="NF041895">
    <property type="entry name" value="choice_anch_V"/>
    <property type="match status" value="1"/>
</dbReference>
<keyword evidence="2" id="KW-0812">Transmembrane</keyword>
<dbReference type="SUPFAM" id="SSF49299">
    <property type="entry name" value="PKD domain"/>
    <property type="match status" value="1"/>
</dbReference>
<proteinExistence type="predicted"/>